<dbReference type="FunFam" id="3.40.50.720:FF:000268">
    <property type="entry name" value="Malate dehydrogenase"/>
    <property type="match status" value="1"/>
</dbReference>
<organism evidence="10">
    <name type="scientific">Rhodnius prolixus</name>
    <name type="common">Triatomid bug</name>
    <dbReference type="NCBI Taxonomy" id="13249"/>
    <lineage>
        <taxon>Eukaryota</taxon>
        <taxon>Metazoa</taxon>
        <taxon>Ecdysozoa</taxon>
        <taxon>Arthropoda</taxon>
        <taxon>Hexapoda</taxon>
        <taxon>Insecta</taxon>
        <taxon>Pterygota</taxon>
        <taxon>Neoptera</taxon>
        <taxon>Paraneoptera</taxon>
        <taxon>Hemiptera</taxon>
        <taxon>Heteroptera</taxon>
        <taxon>Panheteroptera</taxon>
        <taxon>Cimicomorpha</taxon>
        <taxon>Reduviidae</taxon>
        <taxon>Triatominae</taxon>
        <taxon>Rhodnius</taxon>
    </lineage>
</organism>
<dbReference type="InterPro" id="IPR022383">
    <property type="entry name" value="Lactate/malate_DH_C"/>
</dbReference>
<dbReference type="GO" id="GO:0030060">
    <property type="term" value="F:L-malate dehydrogenase (NAD+) activity"/>
    <property type="evidence" value="ECO:0007669"/>
    <property type="project" value="UniProtKB-EC"/>
</dbReference>
<dbReference type="GO" id="GO:0006108">
    <property type="term" value="P:malate metabolic process"/>
    <property type="evidence" value="ECO:0007669"/>
    <property type="project" value="InterPro"/>
</dbReference>
<name>A0A4P6D831_RHOPR</name>
<dbReference type="PANTHER" id="PTHR11540">
    <property type="entry name" value="MALATE AND LACTATE DEHYDROGENASE"/>
    <property type="match status" value="1"/>
</dbReference>
<dbReference type="InterPro" id="IPR001236">
    <property type="entry name" value="Lactate/malate_DH_N"/>
</dbReference>
<evidence type="ECO:0000256" key="5">
    <source>
        <dbReference type="ARBA" id="ARBA00023027"/>
    </source>
</evidence>
<dbReference type="Pfam" id="PF00056">
    <property type="entry name" value="Ldh_1_N"/>
    <property type="match status" value="1"/>
</dbReference>
<dbReference type="GO" id="GO:0005739">
    <property type="term" value="C:mitochondrion"/>
    <property type="evidence" value="ECO:0007669"/>
    <property type="project" value="TreeGrafter"/>
</dbReference>
<evidence type="ECO:0000313" key="10">
    <source>
        <dbReference type="EMBL" id="MOY45798.1"/>
    </source>
</evidence>
<dbReference type="EC" id="1.1.1.37" evidence="7"/>
<evidence type="ECO:0000256" key="2">
    <source>
        <dbReference type="ARBA" id="ARBA00011738"/>
    </source>
</evidence>
<dbReference type="EMBL" id="GHKJ01000768">
    <property type="protein sequence ID" value="MOY45798.1"/>
    <property type="molecule type" value="Transcribed_RNA"/>
</dbReference>
<dbReference type="Gene3D" id="3.90.110.10">
    <property type="entry name" value="Lactate dehydrogenase/glycoside hydrolase, family 4, C-terminal"/>
    <property type="match status" value="1"/>
</dbReference>
<evidence type="ECO:0000259" key="8">
    <source>
        <dbReference type="Pfam" id="PF00056"/>
    </source>
</evidence>
<keyword evidence="3 7" id="KW-0816">Tricarboxylic acid cycle</keyword>
<dbReference type="InterPro" id="IPR036291">
    <property type="entry name" value="NAD(P)-bd_dom_sf"/>
</dbReference>
<dbReference type="SUPFAM" id="SSF51735">
    <property type="entry name" value="NAD(P)-binding Rossmann-fold domains"/>
    <property type="match status" value="1"/>
</dbReference>
<dbReference type="PROSITE" id="PS00068">
    <property type="entry name" value="MDH"/>
    <property type="match status" value="1"/>
</dbReference>
<evidence type="ECO:0000256" key="6">
    <source>
        <dbReference type="RuleBase" id="RU003369"/>
    </source>
</evidence>
<evidence type="ECO:0000256" key="4">
    <source>
        <dbReference type="ARBA" id="ARBA00023002"/>
    </source>
</evidence>
<evidence type="ECO:0000256" key="1">
    <source>
        <dbReference type="ARBA" id="ARBA00008824"/>
    </source>
</evidence>
<comment type="catalytic activity">
    <reaction evidence="7">
        <text>(S)-malate + NAD(+) = oxaloacetate + NADH + H(+)</text>
        <dbReference type="Rhea" id="RHEA:21432"/>
        <dbReference type="ChEBI" id="CHEBI:15378"/>
        <dbReference type="ChEBI" id="CHEBI:15589"/>
        <dbReference type="ChEBI" id="CHEBI:16452"/>
        <dbReference type="ChEBI" id="CHEBI:57540"/>
        <dbReference type="ChEBI" id="CHEBI:57945"/>
        <dbReference type="EC" id="1.1.1.37"/>
    </reaction>
</comment>
<dbReference type="InterPro" id="IPR001252">
    <property type="entry name" value="Malate_DH_AS"/>
</dbReference>
<dbReference type="VEuPathDB" id="VectorBase:RPRC007559"/>
<proteinExistence type="inferred from homology"/>
<evidence type="ECO:0000256" key="7">
    <source>
        <dbReference type="RuleBase" id="RU003405"/>
    </source>
</evidence>
<reference evidence="10" key="1">
    <citation type="submission" date="2019-04" db="EMBL/GenBank/DDBJ databases">
        <title>Analysis of the testis transcriptome of the Chagas disease vector Rhodnius prolixus.</title>
        <authorList>
            <person name="Cesar J."/>
            <person name="Ribeiro J.M."/>
            <person name="Pereira M.H."/>
            <person name="Araujo R.N."/>
            <person name="Gontijo N.F."/>
            <person name="Pessoa G."/>
            <person name="Sant'Anna M.V."/>
            <person name="Sorgine M.H."/>
            <person name="Majerowicz D."/>
            <person name="Carvalho A.B."/>
            <person name="Braz G."/>
            <person name="Mesquita R."/>
            <person name="Lagerblad P.O."/>
            <person name="Koerich L.B."/>
        </authorList>
    </citation>
    <scope>NUCLEOTIDE SEQUENCE</scope>
</reference>
<comment type="subunit">
    <text evidence="2">Homodimer.</text>
</comment>
<dbReference type="PANTHER" id="PTHR11540:SF16">
    <property type="entry name" value="MALATE DEHYDROGENASE, MITOCHONDRIAL"/>
    <property type="match status" value="1"/>
</dbReference>
<sequence length="235" mass="25024">MFGLASRLLQGNKSTVCLASFNFGNRIASRTACTGLKVAILGAMGGVGQATALMLKQSCWFEEVALNDIKSSKGLAIELNHIDTNSVATSHDGASGTKTALKGADIVLITAGSHRKIGMTRQDLFLSNAKIVAILSRECAIHAPNACICLITNPINSVLPIACEAFKRINRCVDPCKMFGVTTLDVIRANTYVAEVLQMAPETVEVPVICGHSASTMVPILSHTNQKQNLIQRKS</sequence>
<dbReference type="Gene3D" id="3.40.50.720">
    <property type="entry name" value="NAD(P)-binding Rossmann-like Domain"/>
    <property type="match status" value="1"/>
</dbReference>
<evidence type="ECO:0000259" key="9">
    <source>
        <dbReference type="Pfam" id="PF02866"/>
    </source>
</evidence>
<keyword evidence="4 6" id="KW-0560">Oxidoreductase</keyword>
<evidence type="ECO:0000256" key="3">
    <source>
        <dbReference type="ARBA" id="ARBA00022532"/>
    </source>
</evidence>
<comment type="similarity">
    <text evidence="1">Belongs to the LDH/MDH superfamily. MDH type 1 family.</text>
</comment>
<accession>A0A4P6D831</accession>
<dbReference type="AlphaFoldDB" id="A0A4P6D831"/>
<dbReference type="GO" id="GO:0006099">
    <property type="term" value="P:tricarboxylic acid cycle"/>
    <property type="evidence" value="ECO:0007669"/>
    <property type="project" value="UniProtKB-KW"/>
</dbReference>
<keyword evidence="5 7" id="KW-0520">NAD</keyword>
<dbReference type="Pfam" id="PF02866">
    <property type="entry name" value="Ldh_1_C"/>
    <property type="match status" value="1"/>
</dbReference>
<feature type="domain" description="Lactate/malate dehydrogenase N-terminal" evidence="8">
    <location>
        <begin position="37"/>
        <end position="169"/>
    </location>
</feature>
<feature type="domain" description="Lactate/malate dehydrogenase C-terminal" evidence="9">
    <location>
        <begin position="182"/>
        <end position="227"/>
    </location>
</feature>
<dbReference type="InterPro" id="IPR015955">
    <property type="entry name" value="Lactate_DH/Glyco_Ohase_4_C"/>
</dbReference>
<dbReference type="SUPFAM" id="SSF56327">
    <property type="entry name" value="LDH C-terminal domain-like"/>
    <property type="match status" value="1"/>
</dbReference>
<protein>
    <recommendedName>
        <fullName evidence="7">Malate dehydrogenase</fullName>
        <ecNumber evidence="7">1.1.1.37</ecNumber>
    </recommendedName>
</protein>